<dbReference type="PANTHER" id="PTHR31170">
    <property type="entry name" value="BNAC04G53230D PROTEIN"/>
    <property type="match status" value="1"/>
</dbReference>
<organism evidence="2 3">
    <name type="scientific">Carex littledalei</name>
    <dbReference type="NCBI Taxonomy" id="544730"/>
    <lineage>
        <taxon>Eukaryota</taxon>
        <taxon>Viridiplantae</taxon>
        <taxon>Streptophyta</taxon>
        <taxon>Embryophyta</taxon>
        <taxon>Tracheophyta</taxon>
        <taxon>Spermatophyta</taxon>
        <taxon>Magnoliopsida</taxon>
        <taxon>Liliopsida</taxon>
        <taxon>Poales</taxon>
        <taxon>Cyperaceae</taxon>
        <taxon>Cyperoideae</taxon>
        <taxon>Cariceae</taxon>
        <taxon>Carex</taxon>
        <taxon>Carex subgen. Euthyceras</taxon>
    </lineage>
</organism>
<dbReference type="Proteomes" id="UP000623129">
    <property type="component" value="Unassembled WGS sequence"/>
</dbReference>
<dbReference type="OrthoDB" id="1589813at2759"/>
<reference evidence="2" key="1">
    <citation type="submission" date="2020-01" db="EMBL/GenBank/DDBJ databases">
        <title>Genome sequence of Kobresia littledalei, the first chromosome-level genome in the family Cyperaceae.</title>
        <authorList>
            <person name="Qu G."/>
        </authorList>
    </citation>
    <scope>NUCLEOTIDE SEQUENCE</scope>
    <source>
        <strain evidence="2">C.B.Clarke</strain>
        <tissue evidence="2">Leaf</tissue>
    </source>
</reference>
<keyword evidence="1" id="KW-0812">Transmembrane</keyword>
<evidence type="ECO:0000256" key="1">
    <source>
        <dbReference type="SAM" id="Phobius"/>
    </source>
</evidence>
<evidence type="ECO:0000313" key="2">
    <source>
        <dbReference type="EMBL" id="KAF3321407.1"/>
    </source>
</evidence>
<feature type="transmembrane region" description="Helical" evidence="1">
    <location>
        <begin position="385"/>
        <end position="407"/>
    </location>
</feature>
<sequence length="417" mass="48158">MEEQKWRFLRDFLFRGDHISVDLCLSEIRLLEQRARLCYNESVPLDSNRFCLIMLLDGCFVLEYFLNWYEHRSNSIGHSVFILSDLLLLENQIPFFVVEKLFDISIGRDQREDFTKYLAYIFSQAGPAVLDASVFPDPPAEIQHLIHLGYHCSIPNDPRKPFVFSSESFCSSMLNTIDYMLSTINNLLLEFYLWVLTRIFRKSISLSLPFPNPTWKRLMVIPCATELQNAGIKLRPKSNPDHMLDISFHHNVLEIPRLAITNESKTLLVNLIAFEQSKSDEINANLSSFALFLDSLVNTPNDVMILHKCGILNNGLGSDEELTDFFNKICEGMVVDEDDHFLAELFGEVNKYCKVRWSRQRARWNRHKTQFIDEYFRSPWTAISLVAAVVVVLLTCVQSFFAVYAYFVPPSSGSMSP</sequence>
<proteinExistence type="predicted"/>
<gene>
    <name evidence="2" type="ORF">FCM35_KLT14660</name>
</gene>
<dbReference type="AlphaFoldDB" id="A0A833QM73"/>
<dbReference type="Pfam" id="PF03140">
    <property type="entry name" value="DUF247"/>
    <property type="match status" value="1"/>
</dbReference>
<comment type="caution">
    <text evidence="2">The sequence shown here is derived from an EMBL/GenBank/DDBJ whole genome shotgun (WGS) entry which is preliminary data.</text>
</comment>
<dbReference type="PANTHER" id="PTHR31170:SF25">
    <property type="entry name" value="BNAA09G04570D PROTEIN"/>
    <property type="match status" value="1"/>
</dbReference>
<keyword evidence="3" id="KW-1185">Reference proteome</keyword>
<protein>
    <submittedName>
        <fullName evidence="2">Uncharacterized protein</fullName>
    </submittedName>
</protein>
<evidence type="ECO:0000313" key="3">
    <source>
        <dbReference type="Proteomes" id="UP000623129"/>
    </source>
</evidence>
<keyword evidence="1" id="KW-0472">Membrane</keyword>
<accession>A0A833QM73</accession>
<dbReference type="EMBL" id="SWLB01000027">
    <property type="protein sequence ID" value="KAF3321407.1"/>
    <property type="molecule type" value="Genomic_DNA"/>
</dbReference>
<name>A0A833QM73_9POAL</name>
<keyword evidence="1" id="KW-1133">Transmembrane helix</keyword>
<dbReference type="InterPro" id="IPR004158">
    <property type="entry name" value="DUF247_pln"/>
</dbReference>